<accession>A0A4V3UTV6</accession>
<dbReference type="Pfam" id="PF05532">
    <property type="entry name" value="CsbD"/>
    <property type="match status" value="1"/>
</dbReference>
<keyword evidence="4" id="KW-1185">Reference proteome</keyword>
<evidence type="ECO:0000259" key="2">
    <source>
        <dbReference type="Pfam" id="PF05532"/>
    </source>
</evidence>
<evidence type="ECO:0000313" key="3">
    <source>
        <dbReference type="EMBL" id="THD12101.1"/>
    </source>
</evidence>
<dbReference type="STRING" id="993689.GCA_002077135_03209"/>
<dbReference type="PANTHER" id="PTHR34977">
    <property type="entry name" value="UPF0337 PROTEIN YJBJ"/>
    <property type="match status" value="1"/>
</dbReference>
<evidence type="ECO:0000313" key="4">
    <source>
        <dbReference type="Proteomes" id="UP000307749"/>
    </source>
</evidence>
<name>A0A4V3UTV6_9GAMM</name>
<dbReference type="Gene3D" id="1.10.1470.10">
    <property type="entry name" value="YjbJ"/>
    <property type="match status" value="1"/>
</dbReference>
<dbReference type="PIRSF" id="PIRSF039008">
    <property type="entry name" value="YjbJ"/>
    <property type="match status" value="1"/>
</dbReference>
<organism evidence="3 4">
    <name type="scientific">Metallibacterium scheffleri</name>
    <dbReference type="NCBI Taxonomy" id="993689"/>
    <lineage>
        <taxon>Bacteria</taxon>
        <taxon>Pseudomonadati</taxon>
        <taxon>Pseudomonadota</taxon>
        <taxon>Gammaproteobacteria</taxon>
        <taxon>Lysobacterales</taxon>
        <taxon>Rhodanobacteraceae</taxon>
        <taxon>Metallibacterium</taxon>
    </lineage>
</organism>
<evidence type="ECO:0000256" key="1">
    <source>
        <dbReference type="ARBA" id="ARBA00009129"/>
    </source>
</evidence>
<reference evidence="3 4" key="1">
    <citation type="submission" date="2017-02" db="EMBL/GenBank/DDBJ databases">
        <title>Whole genome sequencing of Metallibacterium scheffleri DSM 24874 (T).</title>
        <authorList>
            <person name="Kumar S."/>
            <person name="Patil P."/>
            <person name="Patil P.B."/>
        </authorList>
    </citation>
    <scope>NUCLEOTIDE SEQUENCE [LARGE SCALE GENOMIC DNA]</scope>
    <source>
        <strain evidence="3 4">DSM 24874</strain>
    </source>
</reference>
<dbReference type="RefSeq" id="WP_081129533.1">
    <property type="nucleotide sequence ID" value="NZ_DAHXOC010000039.1"/>
</dbReference>
<dbReference type="InterPro" id="IPR036629">
    <property type="entry name" value="YjbJ_sf"/>
</dbReference>
<dbReference type="EMBL" id="MWQO01000003">
    <property type="protein sequence ID" value="THD12101.1"/>
    <property type="molecule type" value="Genomic_DNA"/>
</dbReference>
<dbReference type="PANTHER" id="PTHR34977:SF1">
    <property type="entry name" value="UPF0337 PROTEIN YJBJ"/>
    <property type="match status" value="1"/>
</dbReference>
<dbReference type="InterPro" id="IPR026042">
    <property type="entry name" value="YjbJ"/>
</dbReference>
<dbReference type="AlphaFoldDB" id="A0A4V3UTV6"/>
<dbReference type="InterPro" id="IPR050423">
    <property type="entry name" value="UPF0337_stress_rsp"/>
</dbReference>
<gene>
    <name evidence="3" type="ORF">B1806_00655</name>
</gene>
<proteinExistence type="inferred from homology"/>
<dbReference type="SUPFAM" id="SSF69047">
    <property type="entry name" value="Hypothetical protein YjbJ"/>
    <property type="match status" value="1"/>
</dbReference>
<comment type="similarity">
    <text evidence="1">Belongs to the UPF0337 (CsbD) family.</text>
</comment>
<protein>
    <recommendedName>
        <fullName evidence="2">CsbD-like domain-containing protein</fullName>
    </recommendedName>
</protein>
<dbReference type="Proteomes" id="UP000307749">
    <property type="component" value="Unassembled WGS sequence"/>
</dbReference>
<feature type="domain" description="CsbD-like" evidence="2">
    <location>
        <begin position="4"/>
        <end position="54"/>
    </location>
</feature>
<dbReference type="InterPro" id="IPR008462">
    <property type="entry name" value="CsbD"/>
</dbReference>
<dbReference type="OrthoDB" id="9796058at2"/>
<comment type="caution">
    <text evidence="3">The sequence shown here is derived from an EMBL/GenBank/DDBJ whole genome shotgun (WGS) entry which is preliminary data.</text>
</comment>
<sequence length="69" mass="7955">MNNDIIKGKWSQLHGQLKTQWSKLTDDDLGQMDGHREYLVGKVQERYGIAKDAAAAQVAEFERTLRRTH</sequence>